<comment type="caution">
    <text evidence="4">The sequence shown here is derived from an EMBL/GenBank/DDBJ whole genome shotgun (WGS) entry which is preliminary data.</text>
</comment>
<dbReference type="SUPFAM" id="SSF53756">
    <property type="entry name" value="UDP-Glycosyltransferase/glycogen phosphorylase"/>
    <property type="match status" value="1"/>
</dbReference>
<dbReference type="Proteomes" id="UP001526430">
    <property type="component" value="Unassembled WGS sequence"/>
</dbReference>
<dbReference type="Gene3D" id="1.25.40.10">
    <property type="entry name" value="Tetratricopeptide repeat domain"/>
    <property type="match status" value="1"/>
</dbReference>
<dbReference type="InterPro" id="IPR011990">
    <property type="entry name" value="TPR-like_helical_dom_sf"/>
</dbReference>
<sequence length="850" mass="91111">MIRLLQKLLAPRRAAPAEAPSPEETPQTPPRDLGDAARDRRDWAEAARHYHAHLEREPKDAGILVQLGHMLKEDGDLLGAESVYRRAMAMRPEDHDIPLQLGHALKLQGRLDEAREAYGLSDALAPVNHAAVELERMGERPARPVRRAGPRPLPGPDLAALEAEFAGSPTRRRWHRLCEAGRIAEAEGEPGPPHLLDVTDLLNMLRATGRATGIQRVQIGICAHLLAEEPERWRFVALEAPLGPIWTLAPDDLRALLRYATAEPHDPGRARALVEAALDGGRATHLASARSFLTLGAFWFLAGATALLDGLRTRGLRLGMMAYDLIPLSHPEHTDAGTVAGFRQALDEGAPRWDFALAISEHTAAGMRRALAERGVPDVPVRAVPLAHRFSDAAAEGWPAALADLREKPFVLCVGTIESRKNHLALFQAWKLLLEEGMEPPPLVCVGRPGWRVGDLLAQLEATGFLGGRIRLLHGISDPELASLYRSAAFSVFPSFTEGWGLPVGESLALGTPCLASHEGATPEAASGFAPPLDPYSPRAIAAAVRCWTEDPEELARERTRIAEGFRPRDWDDVGRDFRRAFEECLNEAPPGTPAAAPALAEGADLGFPALAALLGPGFEPPSGDVAWVAGRAAALRISAPPGRLVLSLAARPWAGDNRVALDDAPSLPLSDGMALSLDWPGGEGTVRLRLSGPLDAAPDSEDARPVRMGLRRLALLPEGAPRLARGRAVAPGDATLWAALAPGRDTLTFRPEAPVGERIHLLLGVAGEEAPRRHFLLPGEDGVVRLPLDGARPVFLAWAAESDLAGRLALLEAHPAALPLAERIAALEGAEDAPLPPGEAGRWARRLAG</sequence>
<dbReference type="GO" id="GO:0016757">
    <property type="term" value="F:glycosyltransferase activity"/>
    <property type="evidence" value="ECO:0007669"/>
    <property type="project" value="UniProtKB-KW"/>
</dbReference>
<dbReference type="EC" id="2.4.-.-" evidence="4"/>
<gene>
    <name evidence="4" type="ORF">OF850_15340</name>
</gene>
<keyword evidence="1" id="KW-0802">TPR repeat</keyword>
<dbReference type="InterPro" id="IPR001296">
    <property type="entry name" value="Glyco_trans_1"/>
</dbReference>
<dbReference type="PROSITE" id="PS50005">
    <property type="entry name" value="TPR"/>
    <property type="match status" value="1"/>
</dbReference>
<evidence type="ECO:0000313" key="4">
    <source>
        <dbReference type="EMBL" id="MCW8087005.1"/>
    </source>
</evidence>
<dbReference type="CDD" id="cd03809">
    <property type="entry name" value="GT4_MtfB-like"/>
    <property type="match status" value="1"/>
</dbReference>
<organism evidence="4 5">
    <name type="scientific">Sabulicella glaciei</name>
    <dbReference type="NCBI Taxonomy" id="2984948"/>
    <lineage>
        <taxon>Bacteria</taxon>
        <taxon>Pseudomonadati</taxon>
        <taxon>Pseudomonadota</taxon>
        <taxon>Alphaproteobacteria</taxon>
        <taxon>Acetobacterales</taxon>
        <taxon>Acetobacteraceae</taxon>
        <taxon>Sabulicella</taxon>
    </lineage>
</organism>
<feature type="domain" description="Glycosyl transferase family 1" evidence="3">
    <location>
        <begin position="407"/>
        <end position="557"/>
    </location>
</feature>
<evidence type="ECO:0000259" key="3">
    <source>
        <dbReference type="Pfam" id="PF00534"/>
    </source>
</evidence>
<keyword evidence="5" id="KW-1185">Reference proteome</keyword>
<proteinExistence type="predicted"/>
<dbReference type="InterPro" id="IPR019734">
    <property type="entry name" value="TPR_rpt"/>
</dbReference>
<keyword evidence="4" id="KW-0808">Transferase</keyword>
<dbReference type="SUPFAM" id="SSF48452">
    <property type="entry name" value="TPR-like"/>
    <property type="match status" value="1"/>
</dbReference>
<name>A0ABT3NY11_9PROT</name>
<reference evidence="4 5" key="1">
    <citation type="submission" date="2022-10" db="EMBL/GenBank/DDBJ databases">
        <title>Roseococcus glaciei nov., sp. nov., isolated from glacier.</title>
        <authorList>
            <person name="Liu Q."/>
            <person name="Xin Y.-H."/>
        </authorList>
    </citation>
    <scope>NUCLEOTIDE SEQUENCE [LARGE SCALE GENOMIC DNA]</scope>
    <source>
        <strain evidence="4 5">MDT2-1-1</strain>
    </source>
</reference>
<feature type="compositionally biased region" description="Low complexity" evidence="2">
    <location>
        <begin position="11"/>
        <end position="26"/>
    </location>
</feature>
<keyword evidence="4" id="KW-0328">Glycosyltransferase</keyword>
<dbReference type="PANTHER" id="PTHR46401">
    <property type="entry name" value="GLYCOSYLTRANSFERASE WBBK-RELATED"/>
    <property type="match status" value="1"/>
</dbReference>
<dbReference type="Pfam" id="PF14559">
    <property type="entry name" value="TPR_19"/>
    <property type="match status" value="1"/>
</dbReference>
<evidence type="ECO:0000256" key="2">
    <source>
        <dbReference type="SAM" id="MobiDB-lite"/>
    </source>
</evidence>
<evidence type="ECO:0000313" key="5">
    <source>
        <dbReference type="Proteomes" id="UP001526430"/>
    </source>
</evidence>
<feature type="repeat" description="TPR" evidence="1">
    <location>
        <begin position="61"/>
        <end position="94"/>
    </location>
</feature>
<evidence type="ECO:0000256" key="1">
    <source>
        <dbReference type="PROSITE-ProRule" id="PRU00339"/>
    </source>
</evidence>
<dbReference type="Gene3D" id="3.40.50.2000">
    <property type="entry name" value="Glycogen Phosphorylase B"/>
    <property type="match status" value="1"/>
</dbReference>
<accession>A0ABT3NY11</accession>
<feature type="region of interest" description="Disordered" evidence="2">
    <location>
        <begin position="9"/>
        <end position="36"/>
    </location>
</feature>
<protein>
    <submittedName>
        <fullName evidence="4">Glycosyltransferase</fullName>
        <ecNumber evidence="4">2.4.-.-</ecNumber>
    </submittedName>
</protein>
<dbReference type="Pfam" id="PF00534">
    <property type="entry name" value="Glycos_transf_1"/>
    <property type="match status" value="1"/>
</dbReference>
<dbReference type="PANTHER" id="PTHR46401:SF9">
    <property type="entry name" value="MANNOSYLTRANSFERASE A"/>
    <property type="match status" value="1"/>
</dbReference>
<dbReference type="RefSeq" id="WP_301591151.1">
    <property type="nucleotide sequence ID" value="NZ_JAPFQI010000013.1"/>
</dbReference>
<dbReference type="EMBL" id="JAPFQI010000013">
    <property type="protein sequence ID" value="MCW8087005.1"/>
    <property type="molecule type" value="Genomic_DNA"/>
</dbReference>